<evidence type="ECO:0000313" key="1">
    <source>
        <dbReference type="EMBL" id="CAG6747214.1"/>
    </source>
</evidence>
<protein>
    <submittedName>
        <fullName evidence="1">Uncharacterized protein</fullName>
    </submittedName>
</protein>
<dbReference type="AlphaFoldDB" id="A0A8D8ZGG7"/>
<organism evidence="1">
    <name type="scientific">Cacopsylla melanoneura</name>
    <dbReference type="NCBI Taxonomy" id="428564"/>
    <lineage>
        <taxon>Eukaryota</taxon>
        <taxon>Metazoa</taxon>
        <taxon>Ecdysozoa</taxon>
        <taxon>Arthropoda</taxon>
        <taxon>Hexapoda</taxon>
        <taxon>Insecta</taxon>
        <taxon>Pterygota</taxon>
        <taxon>Neoptera</taxon>
        <taxon>Paraneoptera</taxon>
        <taxon>Hemiptera</taxon>
        <taxon>Sternorrhyncha</taxon>
        <taxon>Psylloidea</taxon>
        <taxon>Psyllidae</taxon>
        <taxon>Psyllinae</taxon>
        <taxon>Cacopsylla</taxon>
    </lineage>
</organism>
<accession>A0A8D8ZGG7</accession>
<dbReference type="EMBL" id="HBUF01513308">
    <property type="protein sequence ID" value="CAG6747214.1"/>
    <property type="molecule type" value="Transcribed_RNA"/>
</dbReference>
<name>A0A8D8ZGG7_9HEMI</name>
<sequence>MMTAAPELHFWLLINSHGEDRIHSLHLLKASCLYCIPTKFRISNIYSILFNLLFCQLEELVKKWSVATMNMLSNNEFSESSKKKLLKLGFLSFNKLKLSLIFSLWLFDFYF</sequence>
<proteinExistence type="predicted"/>
<reference evidence="1" key="1">
    <citation type="submission" date="2021-05" db="EMBL/GenBank/DDBJ databases">
        <authorList>
            <person name="Alioto T."/>
            <person name="Alioto T."/>
            <person name="Gomez Garrido J."/>
        </authorList>
    </citation>
    <scope>NUCLEOTIDE SEQUENCE</scope>
</reference>